<dbReference type="PROSITE" id="PS50865">
    <property type="entry name" value="ZF_MYND_2"/>
    <property type="match status" value="1"/>
</dbReference>
<dbReference type="RefSeq" id="XP_024706623.1">
    <property type="nucleotide sequence ID" value="XM_024847644.1"/>
</dbReference>
<evidence type="ECO:0000259" key="5">
    <source>
        <dbReference type="PROSITE" id="PS50865"/>
    </source>
</evidence>
<dbReference type="Proteomes" id="UP000234275">
    <property type="component" value="Unassembled WGS sequence"/>
</dbReference>
<gene>
    <name evidence="6" type="ORF">P170DRAFT_425554</name>
</gene>
<keyword evidence="1" id="KW-0479">Metal-binding</keyword>
<reference evidence="6 7" key="1">
    <citation type="submission" date="2016-12" db="EMBL/GenBank/DDBJ databases">
        <title>The genomes of Aspergillus section Nigri reveals drivers in fungal speciation.</title>
        <authorList>
            <consortium name="DOE Joint Genome Institute"/>
            <person name="Vesth T.C."/>
            <person name="Nybo J."/>
            <person name="Theobald S."/>
            <person name="Brandl J."/>
            <person name="Frisvad J.C."/>
            <person name="Nielsen K.F."/>
            <person name="Lyhne E.K."/>
            <person name="Kogle M.E."/>
            <person name="Kuo A."/>
            <person name="Riley R."/>
            <person name="Clum A."/>
            <person name="Nolan M."/>
            <person name="Lipzen A."/>
            <person name="Salamov A."/>
            <person name="Henrissat B."/>
            <person name="Wiebenga A."/>
            <person name="De Vries R.P."/>
            <person name="Grigoriev I.V."/>
            <person name="Mortensen U.H."/>
            <person name="Andersen M.R."/>
            <person name="Baker S.E."/>
        </authorList>
    </citation>
    <scope>NUCLEOTIDE SEQUENCE [LARGE SCALE GENOMIC DNA]</scope>
    <source>
        <strain evidence="6 7">IBT 23096</strain>
    </source>
</reference>
<name>A0A2I2GEP7_9EURO</name>
<dbReference type="GO" id="GO:0008270">
    <property type="term" value="F:zinc ion binding"/>
    <property type="evidence" value="ECO:0007669"/>
    <property type="project" value="UniProtKB-KW"/>
</dbReference>
<organism evidence="6 7">
    <name type="scientific">Aspergillus steynii IBT 23096</name>
    <dbReference type="NCBI Taxonomy" id="1392250"/>
    <lineage>
        <taxon>Eukaryota</taxon>
        <taxon>Fungi</taxon>
        <taxon>Dikarya</taxon>
        <taxon>Ascomycota</taxon>
        <taxon>Pezizomycotina</taxon>
        <taxon>Eurotiomycetes</taxon>
        <taxon>Eurotiomycetidae</taxon>
        <taxon>Eurotiales</taxon>
        <taxon>Aspergillaceae</taxon>
        <taxon>Aspergillus</taxon>
        <taxon>Aspergillus subgen. Circumdati</taxon>
    </lineage>
</organism>
<comment type="caution">
    <text evidence="6">The sequence shown here is derived from an EMBL/GenBank/DDBJ whole genome shotgun (WGS) entry which is preliminary data.</text>
</comment>
<dbReference type="OrthoDB" id="4459295at2759"/>
<evidence type="ECO:0000256" key="2">
    <source>
        <dbReference type="ARBA" id="ARBA00022771"/>
    </source>
</evidence>
<dbReference type="STRING" id="1392250.A0A2I2GEP7"/>
<evidence type="ECO:0000256" key="4">
    <source>
        <dbReference type="PROSITE-ProRule" id="PRU00134"/>
    </source>
</evidence>
<evidence type="ECO:0000313" key="6">
    <source>
        <dbReference type="EMBL" id="PLB51321.1"/>
    </source>
</evidence>
<keyword evidence="3" id="KW-0862">Zinc</keyword>
<dbReference type="Pfam" id="PF01753">
    <property type="entry name" value="zf-MYND"/>
    <property type="match status" value="1"/>
</dbReference>
<dbReference type="VEuPathDB" id="FungiDB:P170DRAFT_425554"/>
<proteinExistence type="predicted"/>
<protein>
    <recommendedName>
        <fullName evidence="5">MYND-type domain-containing protein</fullName>
    </recommendedName>
</protein>
<dbReference type="Gene3D" id="6.10.140.2220">
    <property type="match status" value="1"/>
</dbReference>
<dbReference type="SUPFAM" id="SSF144232">
    <property type="entry name" value="HIT/MYND zinc finger-like"/>
    <property type="match status" value="1"/>
</dbReference>
<evidence type="ECO:0000256" key="3">
    <source>
        <dbReference type="ARBA" id="ARBA00022833"/>
    </source>
</evidence>
<keyword evidence="7" id="KW-1185">Reference proteome</keyword>
<feature type="domain" description="MYND-type" evidence="5">
    <location>
        <begin position="11"/>
        <end position="48"/>
    </location>
</feature>
<dbReference type="AlphaFoldDB" id="A0A2I2GEP7"/>
<sequence>MSDSIEYTTGCPVCDSKQNFYHCPTCGFVFYCGEEHQKEDLRVHKPTCDAFVSEYLKYERIKAEMPVSPDFLLQDTPQRDAIWNDYKNHFASYAQARIRLARVMEKIPRPQVAQKRIKLLRKALLMFPTEPTANACLQPMLGLMFRLNGDDETYTLMKLFLQIFSGKYKWPRIDQKDFSKLNAFNDINIIRETSCPVTLRVGLVILKLRVIAELKKMPMVADRDVRQVPEELKGKAHFGFLEDIATTGDHGYTMCESMYQSLLASITTQVRWLIVAVKHYNPRVWAYLFFDEKPSKVFKSLSQEHSHAIATMIRLHLREALRNTPDGMEFIRSFIYEGPTMMEPRIKPDPDIIEEIDLEDIPFHE</sequence>
<dbReference type="GeneID" id="36555343"/>
<keyword evidence="2 4" id="KW-0863">Zinc-finger</keyword>
<evidence type="ECO:0000313" key="7">
    <source>
        <dbReference type="Proteomes" id="UP000234275"/>
    </source>
</evidence>
<dbReference type="EMBL" id="MSFO01000003">
    <property type="protein sequence ID" value="PLB51321.1"/>
    <property type="molecule type" value="Genomic_DNA"/>
</dbReference>
<dbReference type="InterPro" id="IPR002893">
    <property type="entry name" value="Znf_MYND"/>
</dbReference>
<dbReference type="PROSITE" id="PS01360">
    <property type="entry name" value="ZF_MYND_1"/>
    <property type="match status" value="1"/>
</dbReference>
<accession>A0A2I2GEP7</accession>
<evidence type="ECO:0000256" key="1">
    <source>
        <dbReference type="ARBA" id="ARBA00022723"/>
    </source>
</evidence>